<dbReference type="Pfam" id="PF00535">
    <property type="entry name" value="Glycos_transf_2"/>
    <property type="match status" value="1"/>
</dbReference>
<evidence type="ECO:0000313" key="2">
    <source>
        <dbReference type="EMBL" id="WUM21935.1"/>
    </source>
</evidence>
<sequence>MKAIIGTYRKRQYIDRALDSLRAHVTGVTEFVFIDDSGDRENASYLRTFGTVVETGGSGYGRAMRAACAAAEGEMSLWWEEDFTAVTDIDLDHMDEILTHRPYLAQLALLRGPHFPVEHEHGGVIEALQADGHEFREVDGVIEHAATFTGNPSVWRGSVFAAGWPRRRWSEDKKRRKLLRAGYRFGYLPGIRVEHDGERSGHGY</sequence>
<proteinExistence type="predicted"/>
<keyword evidence="3" id="KW-1185">Reference proteome</keyword>
<dbReference type="Proteomes" id="UP001432128">
    <property type="component" value="Chromosome"/>
</dbReference>
<gene>
    <name evidence="2" type="ORF">OG579_09280</name>
</gene>
<dbReference type="RefSeq" id="WP_328858892.1">
    <property type="nucleotide sequence ID" value="NZ_CP108021.1"/>
</dbReference>
<dbReference type="AlphaFoldDB" id="A0AAU4K739"/>
<dbReference type="KEGG" id="whr:OG579_09280"/>
<protein>
    <recommendedName>
        <fullName evidence="1">Glycosyltransferase 2-like domain-containing protein</fullName>
    </recommendedName>
</protein>
<dbReference type="InterPro" id="IPR001173">
    <property type="entry name" value="Glyco_trans_2-like"/>
</dbReference>
<feature type="domain" description="Glycosyltransferase 2-like" evidence="1">
    <location>
        <begin position="4"/>
        <end position="84"/>
    </location>
</feature>
<evidence type="ECO:0000259" key="1">
    <source>
        <dbReference type="Pfam" id="PF00535"/>
    </source>
</evidence>
<accession>A0AAU4K739</accession>
<dbReference type="EMBL" id="CP108021">
    <property type="protein sequence ID" value="WUM21935.1"/>
    <property type="molecule type" value="Genomic_DNA"/>
</dbReference>
<reference evidence="2 3" key="1">
    <citation type="submission" date="2022-10" db="EMBL/GenBank/DDBJ databases">
        <title>The complete genomes of actinobacterial strains from the NBC collection.</title>
        <authorList>
            <person name="Joergensen T.S."/>
            <person name="Alvarez Arevalo M."/>
            <person name="Sterndorff E.B."/>
            <person name="Faurdal D."/>
            <person name="Vuksanovic O."/>
            <person name="Mourched A.-S."/>
            <person name="Charusanti P."/>
            <person name="Shaw S."/>
            <person name="Blin K."/>
            <person name="Weber T."/>
        </authorList>
    </citation>
    <scope>NUCLEOTIDE SEQUENCE [LARGE SCALE GENOMIC DNA]</scope>
    <source>
        <strain evidence="2 3">NBC_00319</strain>
    </source>
</reference>
<evidence type="ECO:0000313" key="3">
    <source>
        <dbReference type="Proteomes" id="UP001432128"/>
    </source>
</evidence>
<organism evidence="2 3">
    <name type="scientific">Williamsia herbipolensis</name>
    <dbReference type="NCBI Taxonomy" id="1603258"/>
    <lineage>
        <taxon>Bacteria</taxon>
        <taxon>Bacillati</taxon>
        <taxon>Actinomycetota</taxon>
        <taxon>Actinomycetes</taxon>
        <taxon>Mycobacteriales</taxon>
        <taxon>Nocardiaceae</taxon>
        <taxon>Williamsia</taxon>
    </lineage>
</organism>
<dbReference type="InterPro" id="IPR029044">
    <property type="entry name" value="Nucleotide-diphossugar_trans"/>
</dbReference>
<dbReference type="Gene3D" id="3.90.550.10">
    <property type="entry name" value="Spore Coat Polysaccharide Biosynthesis Protein SpsA, Chain A"/>
    <property type="match status" value="1"/>
</dbReference>
<name>A0AAU4K739_9NOCA</name>
<dbReference type="SUPFAM" id="SSF53448">
    <property type="entry name" value="Nucleotide-diphospho-sugar transferases"/>
    <property type="match status" value="1"/>
</dbReference>